<keyword evidence="3" id="KW-0551">Lipid droplet</keyword>
<evidence type="ECO:0000256" key="1">
    <source>
        <dbReference type="ARBA" id="ARBA00004502"/>
    </source>
</evidence>
<evidence type="ECO:0000256" key="2">
    <source>
        <dbReference type="ARBA" id="ARBA00008300"/>
    </source>
</evidence>
<keyword evidence="4" id="KW-0378">Hydrolase</keyword>
<evidence type="ECO:0008006" key="7">
    <source>
        <dbReference type="Google" id="ProtNLM"/>
    </source>
</evidence>
<proteinExistence type="inferred from homology"/>
<keyword evidence="6" id="KW-1185">Reference proteome</keyword>
<evidence type="ECO:0000313" key="5">
    <source>
        <dbReference type="EMBL" id="KAJ9554820.1"/>
    </source>
</evidence>
<dbReference type="Proteomes" id="UP001172457">
    <property type="component" value="Chromosome 3"/>
</dbReference>
<dbReference type="PANTHER" id="PTHR13390:SF0">
    <property type="entry name" value="LIPID DROPLET-ASSOCIATED HYDROLASE"/>
    <property type="match status" value="1"/>
</dbReference>
<evidence type="ECO:0000256" key="3">
    <source>
        <dbReference type="ARBA" id="ARBA00022677"/>
    </source>
</evidence>
<evidence type="ECO:0000313" key="6">
    <source>
        <dbReference type="Proteomes" id="UP001172457"/>
    </source>
</evidence>
<dbReference type="InterPro" id="IPR019363">
    <property type="entry name" value="LDAH"/>
</dbReference>
<comment type="subcellular location">
    <subcellularLocation>
        <location evidence="1">Lipid droplet</location>
    </subcellularLocation>
</comment>
<evidence type="ECO:0000256" key="4">
    <source>
        <dbReference type="ARBA" id="ARBA00022801"/>
    </source>
</evidence>
<comment type="similarity">
    <text evidence="2">Belongs to the AB hydrolase superfamily. LDAH family.</text>
</comment>
<gene>
    <name evidence="5" type="ORF">OSB04_009434</name>
</gene>
<comment type="caution">
    <text evidence="5">The sequence shown here is derived from an EMBL/GenBank/DDBJ whole genome shotgun (WGS) entry which is preliminary data.</text>
</comment>
<name>A0AA38T5L5_9ASTR</name>
<dbReference type="AlphaFoldDB" id="A0AA38T5L5"/>
<dbReference type="SUPFAM" id="SSF53474">
    <property type="entry name" value="alpha/beta-Hydrolases"/>
    <property type="match status" value="1"/>
</dbReference>
<protein>
    <recommendedName>
        <fullName evidence="7">Lipid droplet-associated hydrolase</fullName>
    </recommendedName>
</protein>
<dbReference type="GO" id="GO:0016298">
    <property type="term" value="F:lipase activity"/>
    <property type="evidence" value="ECO:0007669"/>
    <property type="project" value="InterPro"/>
</dbReference>
<dbReference type="PANTHER" id="PTHR13390">
    <property type="entry name" value="LIPASE"/>
    <property type="match status" value="1"/>
</dbReference>
<dbReference type="EMBL" id="JARYMX010000003">
    <property type="protein sequence ID" value="KAJ9554820.1"/>
    <property type="molecule type" value="Genomic_DNA"/>
</dbReference>
<dbReference type="GO" id="GO:0019915">
    <property type="term" value="P:lipid storage"/>
    <property type="evidence" value="ECO:0007669"/>
    <property type="project" value="InterPro"/>
</dbReference>
<organism evidence="5 6">
    <name type="scientific">Centaurea solstitialis</name>
    <name type="common">yellow star-thistle</name>
    <dbReference type="NCBI Taxonomy" id="347529"/>
    <lineage>
        <taxon>Eukaryota</taxon>
        <taxon>Viridiplantae</taxon>
        <taxon>Streptophyta</taxon>
        <taxon>Embryophyta</taxon>
        <taxon>Tracheophyta</taxon>
        <taxon>Spermatophyta</taxon>
        <taxon>Magnoliopsida</taxon>
        <taxon>eudicotyledons</taxon>
        <taxon>Gunneridae</taxon>
        <taxon>Pentapetalae</taxon>
        <taxon>asterids</taxon>
        <taxon>campanulids</taxon>
        <taxon>Asterales</taxon>
        <taxon>Asteraceae</taxon>
        <taxon>Carduoideae</taxon>
        <taxon>Cardueae</taxon>
        <taxon>Centaureinae</taxon>
        <taxon>Centaurea</taxon>
    </lineage>
</organism>
<dbReference type="InterPro" id="IPR029058">
    <property type="entry name" value="AB_hydrolase_fold"/>
</dbReference>
<dbReference type="Pfam" id="PF10230">
    <property type="entry name" value="LIDHydrolase"/>
    <property type="match status" value="1"/>
</dbReference>
<dbReference type="Gene3D" id="3.40.50.1820">
    <property type="entry name" value="alpha/beta hydrolase"/>
    <property type="match status" value="1"/>
</dbReference>
<reference evidence="5" key="1">
    <citation type="submission" date="2023-03" db="EMBL/GenBank/DDBJ databases">
        <title>Chromosome-scale reference genome and RAD-based genetic map of yellow starthistle (Centaurea solstitialis) reveal putative structural variation and QTLs associated with invader traits.</title>
        <authorList>
            <person name="Reatini B."/>
            <person name="Cang F.A."/>
            <person name="Jiang Q."/>
            <person name="Mckibben M.T.W."/>
            <person name="Barker M.S."/>
            <person name="Rieseberg L.H."/>
            <person name="Dlugosch K.M."/>
        </authorList>
    </citation>
    <scope>NUCLEOTIDE SEQUENCE</scope>
    <source>
        <strain evidence="5">CAN-66</strain>
        <tissue evidence="5">Leaf</tissue>
    </source>
</reference>
<accession>A0AA38T5L5</accession>
<sequence length="339" mass="38174">MSAIAKPPYVAIIISSNSLFPSITSFQALHHSNCSQNSSNGSPEITVDPSEIDSRKTELVEIQARNPRLHVLFIPGNPGLVTFYIDFLESLYEQMGETASITGIGHISHSEKDWEHGKLFTLKEQIDHKIDFIHQELQALEVPLVVVGHSIGSYISLEIFKQIPEKVAYLIGLYPFLEVDTESHKQVVIKRVARSDFTSSLISATVALLGFLPIWGSRFIAKMSLAKGWSPTALDALCTSVLKYNTMRNVLYMAMTEFEELVKVPDWEFMREKRNRIAFLFGEDDHWAPLHMYDEIVKQVPDVVVEVEREGLTHAFCCTVAGSIWVARHVATLIKKTIS</sequence>
<dbReference type="GO" id="GO:0005811">
    <property type="term" value="C:lipid droplet"/>
    <property type="evidence" value="ECO:0007669"/>
    <property type="project" value="UniProtKB-SubCell"/>
</dbReference>